<evidence type="ECO:0000256" key="3">
    <source>
        <dbReference type="ARBA" id="ARBA00004141"/>
    </source>
</evidence>
<dbReference type="UniPathway" id="UPA00378"/>
<reference evidence="16 17" key="1">
    <citation type="submission" date="2019-07" db="EMBL/GenBank/DDBJ databases">
        <title>De Novo Assembly of kiwifruit Actinidia rufa.</title>
        <authorList>
            <person name="Sugita-Konishi S."/>
            <person name="Sato K."/>
            <person name="Mori E."/>
            <person name="Abe Y."/>
            <person name="Kisaki G."/>
            <person name="Hamano K."/>
            <person name="Suezawa K."/>
            <person name="Otani M."/>
            <person name="Fukuda T."/>
            <person name="Manabe T."/>
            <person name="Gomi K."/>
            <person name="Tabuchi M."/>
            <person name="Akimitsu K."/>
            <person name="Kataoka I."/>
        </authorList>
    </citation>
    <scope>NUCLEOTIDE SEQUENCE [LARGE SCALE GENOMIC DNA]</scope>
    <source>
        <strain evidence="17">cv. Fuchu</strain>
    </source>
</reference>
<evidence type="ECO:0000256" key="2">
    <source>
        <dbReference type="ARBA" id="ARBA00004115"/>
    </source>
</evidence>
<sequence length="948" mass="106998">MVLGFISLLLTFGQNYIARICIPTKVADTMLPCPAIHGQHGKGHEPEEAEHHRRLLWNQHRFLAADSPFAGCKECHNNDAREIEGELLGIAFSVSVFIPRSFAYGIPWIGLRLCNLINFPGPKSIRGWKVWEREANQKDELNAFQVCLFRQFFRSVRKADYLSMRQGPLLWGSAVLYLLVNVHGLQAMFWLSIMPLIVILAVGTKLQAVITQMAVEIQERHAVVQGIPLVQVSDRHFWFSWPRLILHLIHLTLFQNAFEITYFFWIWYEFGLNSCFHDSVTLMVVRVATGVGVQFLCSYITLPLYALVTQMGSNMKRSIFDEQTAKALKNWRKNALKKKNEGKPGPAATRMLGGSPGELPDNSPQLTHSHETYQANALSTVDIRLENPPRNNNGLELGTFDPEPCTEMGIRFDLFLLSIAVLCAPCLSDLVLSKVDRRVENIGSDPVSEVLLPFPDHQAKNLAYLAVTTNEGKGKTKGSTASLPVEVVHPKGMPPALTWYSVSLPKGLGQGESLTLDVLAVFMHALRPFPEKIPQDQPQRVTFQDSAHYLSPYVVKVQLLSVKLPPDTKLESHTKLEKTEPFAVAQELVREIEISHWGNVQVTEHYNLIHGGSQLMGEFSRLEYQARPQIRGASAFRHLVAKLPPRAHSVYYRDEIGNISTSHLWGDSRKTQLEIEPRYPMFGGWRTAFTIGYGLPLKDFLFQSEGKRFLNISFGSPIKDLAIDCLIVKVVLPEGSKDVSASVPFHVKQWHERPVVVLEKMNVVQEHNQQFQVYYKFNNLSLLREPLMLISGFFFLFIACIVYMHADLTISKSSASYMAKLQWDEIQTAIQQVLSIINRCLTIHDRLETTLRDLSRTGDVQACKAARKAADGLLKELSKELKPLLAFLHSCPQAAQILPKVEELVAKERELQEKLMAKHSTVVDSYEKKSGDGKLRTGLLQSSRNSKL</sequence>
<gene>
    <name evidence="16" type="ORF">Acr_04g0010530</name>
</gene>
<evidence type="ECO:0000256" key="15">
    <source>
        <dbReference type="SAM" id="MobiDB-lite"/>
    </source>
</evidence>
<comment type="caution">
    <text evidence="14">Lacks conserved residue(s) required for the propagation of feature annotation.</text>
</comment>
<evidence type="ECO:0000256" key="13">
    <source>
        <dbReference type="ARBA" id="ARBA00023265"/>
    </source>
</evidence>
<dbReference type="InterPro" id="IPR004326">
    <property type="entry name" value="Mlo"/>
</dbReference>
<dbReference type="GO" id="GO:0006952">
    <property type="term" value="P:defense response"/>
    <property type="evidence" value="ECO:0007669"/>
    <property type="project" value="UniProtKB-KW"/>
</dbReference>
<feature type="compositionally biased region" description="Polar residues" evidence="15">
    <location>
        <begin position="939"/>
        <end position="948"/>
    </location>
</feature>
<feature type="compositionally biased region" description="Basic and acidic residues" evidence="15">
    <location>
        <begin position="925"/>
        <end position="935"/>
    </location>
</feature>
<feature type="region of interest" description="Disordered" evidence="15">
    <location>
        <begin position="922"/>
        <end position="948"/>
    </location>
</feature>
<feature type="chain" id="PRO_5029931066" description="Dolichyl-diphosphooligosaccharide--protein glycosyltransferase subunit 1" evidence="14">
    <location>
        <begin position="19"/>
        <end position="948"/>
    </location>
</feature>
<feature type="transmembrane region" description="Helical" evidence="14">
    <location>
        <begin position="287"/>
        <end position="308"/>
    </location>
</feature>
<evidence type="ECO:0000256" key="10">
    <source>
        <dbReference type="ARBA" id="ARBA00022824"/>
    </source>
</evidence>
<dbReference type="PANTHER" id="PTHR21049">
    <property type="entry name" value="RIBOPHORIN I"/>
    <property type="match status" value="1"/>
</dbReference>
<dbReference type="Proteomes" id="UP000585474">
    <property type="component" value="Unassembled WGS sequence"/>
</dbReference>
<keyword evidence="13" id="KW-0568">Pathogenesis-related protein</keyword>
<feature type="signal peptide" evidence="14">
    <location>
        <begin position="1"/>
        <end position="18"/>
    </location>
</feature>
<feature type="region of interest" description="Disordered" evidence="15">
    <location>
        <begin position="338"/>
        <end position="361"/>
    </location>
</feature>
<comment type="similarity">
    <text evidence="5">Belongs to the MLO family.</text>
</comment>
<evidence type="ECO:0000256" key="4">
    <source>
        <dbReference type="ARBA" id="ARBA00004922"/>
    </source>
</evidence>
<evidence type="ECO:0000256" key="7">
    <source>
        <dbReference type="ARBA" id="ARBA00022692"/>
    </source>
</evidence>
<evidence type="ECO:0000256" key="5">
    <source>
        <dbReference type="ARBA" id="ARBA00006574"/>
    </source>
</evidence>
<dbReference type="OrthoDB" id="310030at2759"/>
<dbReference type="EMBL" id="BJWL01000004">
    <property type="protein sequence ID" value="GFY86315.1"/>
    <property type="molecule type" value="Genomic_DNA"/>
</dbReference>
<proteinExistence type="inferred from homology"/>
<evidence type="ECO:0000256" key="9">
    <source>
        <dbReference type="ARBA" id="ARBA00022821"/>
    </source>
</evidence>
<evidence type="ECO:0000256" key="12">
    <source>
        <dbReference type="ARBA" id="ARBA00023136"/>
    </source>
</evidence>
<keyword evidence="7 14" id="KW-0812">Transmembrane</keyword>
<evidence type="ECO:0000256" key="14">
    <source>
        <dbReference type="RuleBase" id="RU361143"/>
    </source>
</evidence>
<comment type="subunit">
    <text evidence="14">Component of the oligosaccharyltransferase (OST) complex.</text>
</comment>
<keyword evidence="17" id="KW-1185">Reference proteome</keyword>
<name>A0A7J0EIL5_9ERIC</name>
<evidence type="ECO:0000256" key="1">
    <source>
        <dbReference type="ARBA" id="ARBA00002791"/>
    </source>
</evidence>
<evidence type="ECO:0000256" key="8">
    <source>
        <dbReference type="ARBA" id="ARBA00022729"/>
    </source>
</evidence>
<comment type="function">
    <text evidence="1 14">Subunit of the oligosaccharyl transferase (OST) complex that catalyzes the initial transfer of a defined glycan (Glc(3)Man(9)GlcNAc(2) in eukaryotes) from the lipid carrier dolichol-pyrophosphate to an asparagine residue within an Asn-X-Ser/Thr consensus motif in nascent polypeptide chains, the first step in protein N-glycosylation. N-glycosylation occurs cotranslationally and the complex associates with the Sec61 complex at the channel-forming translocon complex that mediates protein translocation across the endoplasmic reticulum (ER). All subunits are required for a maximal enzyme activity.</text>
</comment>
<organism evidence="16 17">
    <name type="scientific">Actinidia rufa</name>
    <dbReference type="NCBI Taxonomy" id="165716"/>
    <lineage>
        <taxon>Eukaryota</taxon>
        <taxon>Viridiplantae</taxon>
        <taxon>Streptophyta</taxon>
        <taxon>Embryophyta</taxon>
        <taxon>Tracheophyta</taxon>
        <taxon>Spermatophyta</taxon>
        <taxon>Magnoliopsida</taxon>
        <taxon>eudicotyledons</taxon>
        <taxon>Gunneridae</taxon>
        <taxon>Pentapetalae</taxon>
        <taxon>asterids</taxon>
        <taxon>Ericales</taxon>
        <taxon>Actinidiaceae</taxon>
        <taxon>Actinidia</taxon>
    </lineage>
</organism>
<dbReference type="GO" id="GO:0018279">
    <property type="term" value="P:protein N-linked glycosylation via asparagine"/>
    <property type="evidence" value="ECO:0007669"/>
    <property type="project" value="TreeGrafter"/>
</dbReference>
<accession>A0A7J0EIL5</accession>
<evidence type="ECO:0000256" key="6">
    <source>
        <dbReference type="ARBA" id="ARBA00008905"/>
    </source>
</evidence>
<comment type="caution">
    <text evidence="16">The sequence shown here is derived from an EMBL/GenBank/DDBJ whole genome shotgun (WGS) entry which is preliminary data.</text>
</comment>
<keyword evidence="8 14" id="KW-0732">Signal</keyword>
<evidence type="ECO:0000256" key="11">
    <source>
        <dbReference type="ARBA" id="ARBA00022989"/>
    </source>
</evidence>
<feature type="transmembrane region" description="Helical" evidence="14">
    <location>
        <begin position="244"/>
        <end position="267"/>
    </location>
</feature>
<dbReference type="PANTHER" id="PTHR21049:SF0">
    <property type="entry name" value="DOLICHYL-DIPHOSPHOOLIGOSACCHARIDE--PROTEIN GLYCOSYLTRANSFERASE SUBUNIT 1"/>
    <property type="match status" value="1"/>
</dbReference>
<dbReference type="Pfam" id="PF04597">
    <property type="entry name" value="Ribophorin_I"/>
    <property type="match status" value="1"/>
</dbReference>
<evidence type="ECO:0000313" key="16">
    <source>
        <dbReference type="EMBL" id="GFY86315.1"/>
    </source>
</evidence>
<dbReference type="Pfam" id="PF03094">
    <property type="entry name" value="Mlo"/>
    <property type="match status" value="2"/>
</dbReference>
<dbReference type="GO" id="GO:0008250">
    <property type="term" value="C:oligosaccharyltransferase complex"/>
    <property type="evidence" value="ECO:0007669"/>
    <property type="project" value="UniProtKB-UniRule"/>
</dbReference>
<dbReference type="InterPro" id="IPR007676">
    <property type="entry name" value="Ribophorin_I"/>
</dbReference>
<evidence type="ECO:0000313" key="17">
    <source>
        <dbReference type="Proteomes" id="UP000585474"/>
    </source>
</evidence>
<feature type="transmembrane region" description="Helical" evidence="14">
    <location>
        <begin position="786"/>
        <end position="806"/>
    </location>
</feature>
<protein>
    <recommendedName>
        <fullName evidence="14">Dolichyl-diphosphooligosaccharide--protein glycosyltransferase subunit 1</fullName>
    </recommendedName>
</protein>
<feature type="transmembrane region" description="Helical" evidence="14">
    <location>
        <begin position="174"/>
        <end position="203"/>
    </location>
</feature>
<keyword evidence="12 14" id="KW-0472">Membrane</keyword>
<dbReference type="AlphaFoldDB" id="A0A7J0EIL5"/>
<comment type="pathway">
    <text evidence="4 14">Protein modification; protein glycosylation.</text>
</comment>
<keyword evidence="10 14" id="KW-0256">Endoplasmic reticulum</keyword>
<keyword evidence="11 14" id="KW-1133">Transmembrane helix</keyword>
<comment type="subcellular location">
    <subcellularLocation>
        <location evidence="2 14">Endoplasmic reticulum membrane</location>
        <topology evidence="2 14">Single-pass type I membrane protein</topology>
    </subcellularLocation>
    <subcellularLocation>
        <location evidence="3">Membrane</location>
        <topology evidence="3">Multi-pass membrane protein</topology>
    </subcellularLocation>
</comment>
<keyword evidence="9" id="KW-0611">Plant defense</keyword>
<comment type="similarity">
    <text evidence="6 14">Belongs to the OST1 family.</text>
</comment>